<evidence type="ECO:0000313" key="12">
    <source>
        <dbReference type="EMBL" id="KAH0576980.1"/>
    </source>
</evidence>
<evidence type="ECO:0000256" key="3">
    <source>
        <dbReference type="ARBA" id="ARBA00022695"/>
    </source>
</evidence>
<feature type="domain" description="DNA-directed DNA polymerase family B exonuclease" evidence="10">
    <location>
        <begin position="126"/>
        <end position="350"/>
    </location>
</feature>
<dbReference type="AlphaFoldDB" id="V6LQH5"/>
<dbReference type="SUPFAM" id="SSF56672">
    <property type="entry name" value="DNA/RNA polymerases"/>
    <property type="match status" value="1"/>
</dbReference>
<organism evidence="11">
    <name type="scientific">Spironucleus salmonicida</name>
    <dbReference type="NCBI Taxonomy" id="348837"/>
    <lineage>
        <taxon>Eukaryota</taxon>
        <taxon>Metamonada</taxon>
        <taxon>Diplomonadida</taxon>
        <taxon>Hexamitidae</taxon>
        <taxon>Hexamitinae</taxon>
        <taxon>Spironucleus</taxon>
    </lineage>
</organism>
<reference evidence="11 12" key="1">
    <citation type="journal article" date="2014" name="PLoS Genet.">
        <title>The Genome of Spironucleus salmonicida Highlights a Fish Pathogen Adapted to Fluctuating Environments.</title>
        <authorList>
            <person name="Xu F."/>
            <person name="Jerlstrom-Hultqvist J."/>
            <person name="Einarsson E."/>
            <person name="Astvaldsson A."/>
            <person name="Svard S.G."/>
            <person name="Andersson J.O."/>
        </authorList>
    </citation>
    <scope>NUCLEOTIDE SEQUENCE</scope>
    <source>
        <strain evidence="12">ATCC 50377</strain>
    </source>
</reference>
<feature type="domain" description="DNA-directed DNA polymerase family B multifunctional" evidence="9">
    <location>
        <begin position="415"/>
        <end position="880"/>
    </location>
</feature>
<dbReference type="Pfam" id="PF03104">
    <property type="entry name" value="DNA_pol_B_exo1"/>
    <property type="match status" value="1"/>
</dbReference>
<protein>
    <recommendedName>
        <fullName evidence="8">DNA polymerase</fullName>
        <ecNumber evidence="8">2.7.7.7</ecNumber>
    </recommendedName>
</protein>
<dbReference type="PRINTS" id="PR00106">
    <property type="entry name" value="DNAPOLB"/>
</dbReference>
<dbReference type="SUPFAM" id="SSF53098">
    <property type="entry name" value="Ribonuclease H-like"/>
    <property type="match status" value="1"/>
</dbReference>
<evidence type="ECO:0000313" key="11">
    <source>
        <dbReference type="EMBL" id="EST43009.1"/>
    </source>
</evidence>
<dbReference type="InterPro" id="IPR006134">
    <property type="entry name" value="DNA-dir_DNA_pol_B_multi_dom"/>
</dbReference>
<dbReference type="InterPro" id="IPR006133">
    <property type="entry name" value="DNA-dir_DNA_pol_B_exonuc"/>
</dbReference>
<dbReference type="Pfam" id="PF00136">
    <property type="entry name" value="DNA_pol_B"/>
    <property type="match status" value="1"/>
</dbReference>
<dbReference type="FunFam" id="3.30.420.10:FF:000004">
    <property type="entry name" value="DNA polymerase"/>
    <property type="match status" value="1"/>
</dbReference>
<evidence type="ECO:0000259" key="10">
    <source>
        <dbReference type="Pfam" id="PF03104"/>
    </source>
</evidence>
<dbReference type="SMART" id="SM00486">
    <property type="entry name" value="POLBc"/>
    <property type="match status" value="1"/>
</dbReference>
<dbReference type="EMBL" id="AUWU02000001">
    <property type="protein sequence ID" value="KAH0576980.1"/>
    <property type="molecule type" value="Genomic_DNA"/>
</dbReference>
<dbReference type="InterPro" id="IPR050240">
    <property type="entry name" value="DNA_pol_type-B"/>
</dbReference>
<evidence type="ECO:0000256" key="5">
    <source>
        <dbReference type="ARBA" id="ARBA00022932"/>
    </source>
</evidence>
<comment type="similarity">
    <text evidence="1 8">Belongs to the DNA polymerase type-B family.</text>
</comment>
<dbReference type="InterPro" id="IPR017964">
    <property type="entry name" value="DNA-dir_DNA_pol_B_CS"/>
</dbReference>
<dbReference type="EMBL" id="KI546147">
    <property type="protein sequence ID" value="EST43009.1"/>
    <property type="molecule type" value="Genomic_DNA"/>
</dbReference>
<dbReference type="Gene3D" id="3.30.342.10">
    <property type="entry name" value="DNA Polymerase, chain B, domain 1"/>
    <property type="match status" value="1"/>
</dbReference>
<dbReference type="GO" id="GO:0006287">
    <property type="term" value="P:base-excision repair, gap-filling"/>
    <property type="evidence" value="ECO:0007669"/>
    <property type="project" value="TreeGrafter"/>
</dbReference>
<evidence type="ECO:0000256" key="1">
    <source>
        <dbReference type="ARBA" id="ARBA00005755"/>
    </source>
</evidence>
<keyword evidence="4 8" id="KW-0235">DNA replication</keyword>
<dbReference type="InterPro" id="IPR042087">
    <property type="entry name" value="DNA_pol_B_thumb"/>
</dbReference>
<dbReference type="Gene3D" id="1.10.132.60">
    <property type="entry name" value="DNA polymerase family B, C-terminal domain"/>
    <property type="match status" value="1"/>
</dbReference>
<dbReference type="InterPro" id="IPR036397">
    <property type="entry name" value="RNaseH_sf"/>
</dbReference>
<keyword evidence="5 8" id="KW-0239">DNA-directed DNA polymerase</keyword>
<dbReference type="GO" id="GO:0003677">
    <property type="term" value="F:DNA binding"/>
    <property type="evidence" value="ECO:0007669"/>
    <property type="project" value="UniProtKB-KW"/>
</dbReference>
<sequence>MYTQHQRPEIPTGQESFIFQIIDIHQQDLAPNTTITMFGVTDAGNSISVKIQNFQHYFLLGTNNFKTEAEVTQFIKSNNQQNFMVVKLENHRSIYKNHHQFSNFFKISAPQSSLLAGLRNLFPKQQQFNTEIDDKTRFLVDANLVGCGWCKVNKFAISQQENCQINITAKFEDLQSLDQINNAQIRILSFDIECVSYQGFPKAEREEDQIIDIGCVSCIQGSQQSENIVFALKEVSQLKTGRIIWFETEREVLHAFFQYIKEFDPDLLTGYNIDNFDWPYVFKRAEINNVDVTFSRFSSFKAKATPKTFTSNQLGTRESYDINIPGRVSLDVLPQIQLGFKLRSYSLNSVSAEFLKMQKDDVHYSMITPLYNGTPQDRKTVAQYCLKDAQLPILLLNKLMIVFQVFEMSKVTGVTLSVLTKQGQQVRMVSLLARYCKQNKILIPMRIRSGSSTGFKEDGDEEDELEGATVLEPVRGYYDKNTPISTLDFSSLYPSIIIAHNLCYSTLVEANNFDITYFNKTTGLNMSFEELLNSRYVTKTPQNFYFLNQDIEEGLLPMILKQLLTARSSAKKDMKNAKDALELNVLNGRQLALKITANSLYGFTGALQNGKLPSIEISSSVTSFGRQMIEFTKNQVEQNYIKGTELTLDNDEKMVLSSSAQVIYGDTDSVMIKFGVKTLEESFKLAIHAAKFVTLKFKAPISLEFEKVYCPYLLINKKRYAGLYWTNLEKYDKIDVKGLELVRRDNCQLVPITMKRVLEFLFFENSPQGAVKFVKSVVQDLLTDRIDVQLLVISKSYSQAMKDYKNTSQPHLSVVTKMMQRGHTVKIGDRIQYVITRTNDKELYKRSEDPSYTVKNGLQIDTDYYLHQQLEKPISRLLGPVLAPKLSIDEAEKEASRVLFSGLHTLFTTKSTAAGIKGLGIKVTQKCIICNNPSQQGQMCQNCVSDIPKIQQKYDLIVNQLRVTEFRANCIGMECFQCQQGIKDIEDNCANNNCEIYFARMKQKMELERLKKLLEQLEDCM</sequence>
<comment type="catalytic activity">
    <reaction evidence="7 8">
        <text>DNA(n) + a 2'-deoxyribonucleoside 5'-triphosphate = DNA(n+1) + diphosphate</text>
        <dbReference type="Rhea" id="RHEA:22508"/>
        <dbReference type="Rhea" id="RHEA-COMP:17339"/>
        <dbReference type="Rhea" id="RHEA-COMP:17340"/>
        <dbReference type="ChEBI" id="CHEBI:33019"/>
        <dbReference type="ChEBI" id="CHEBI:61560"/>
        <dbReference type="ChEBI" id="CHEBI:173112"/>
        <dbReference type="EC" id="2.7.7.7"/>
    </reaction>
</comment>
<keyword evidence="3 8" id="KW-0548">Nucleotidyltransferase</keyword>
<dbReference type="Gene3D" id="3.30.420.10">
    <property type="entry name" value="Ribonuclease H-like superfamily/Ribonuclease H"/>
    <property type="match status" value="1"/>
</dbReference>
<dbReference type="EC" id="2.7.7.7" evidence="8"/>
<evidence type="ECO:0000256" key="4">
    <source>
        <dbReference type="ARBA" id="ARBA00022705"/>
    </source>
</evidence>
<dbReference type="NCBIfam" id="TIGR00592">
    <property type="entry name" value="pol2"/>
    <property type="match status" value="1"/>
</dbReference>
<dbReference type="VEuPathDB" id="GiardiaDB:SS50377_20328"/>
<evidence type="ECO:0000256" key="2">
    <source>
        <dbReference type="ARBA" id="ARBA00022679"/>
    </source>
</evidence>
<dbReference type="OrthoDB" id="2414538at2759"/>
<dbReference type="Proteomes" id="UP000018208">
    <property type="component" value="Unassembled WGS sequence"/>
</dbReference>
<keyword evidence="6 8" id="KW-0238">DNA-binding</keyword>
<keyword evidence="2 8" id="KW-0808">Transferase</keyword>
<dbReference type="InterPro" id="IPR023211">
    <property type="entry name" value="DNA_pol_palm_dom_sf"/>
</dbReference>
<dbReference type="InterPro" id="IPR012337">
    <property type="entry name" value="RNaseH-like_sf"/>
</dbReference>
<name>V6LQH5_9EUKA</name>
<dbReference type="GO" id="GO:0006297">
    <property type="term" value="P:nucleotide-excision repair, DNA gap filling"/>
    <property type="evidence" value="ECO:0007669"/>
    <property type="project" value="TreeGrafter"/>
</dbReference>
<dbReference type="Gene3D" id="1.10.287.690">
    <property type="entry name" value="Helix hairpin bin"/>
    <property type="match status" value="1"/>
</dbReference>
<dbReference type="GO" id="GO:0045004">
    <property type="term" value="P:DNA replication proofreading"/>
    <property type="evidence" value="ECO:0007669"/>
    <property type="project" value="TreeGrafter"/>
</dbReference>
<dbReference type="GO" id="GO:0008296">
    <property type="term" value="F:3'-5'-DNA exonuclease activity"/>
    <property type="evidence" value="ECO:0007669"/>
    <property type="project" value="TreeGrafter"/>
</dbReference>
<evidence type="ECO:0000259" key="9">
    <source>
        <dbReference type="Pfam" id="PF00136"/>
    </source>
</evidence>
<evidence type="ECO:0000256" key="8">
    <source>
        <dbReference type="RuleBase" id="RU000442"/>
    </source>
</evidence>
<dbReference type="PROSITE" id="PS00116">
    <property type="entry name" value="DNA_POLYMERASE_B"/>
    <property type="match status" value="1"/>
</dbReference>
<accession>V6LQH5</accession>
<dbReference type="PANTHER" id="PTHR10322">
    <property type="entry name" value="DNA POLYMERASE CATALYTIC SUBUNIT"/>
    <property type="match status" value="1"/>
</dbReference>
<dbReference type="InterPro" id="IPR043502">
    <property type="entry name" value="DNA/RNA_pol_sf"/>
</dbReference>
<dbReference type="Gene3D" id="3.90.1600.10">
    <property type="entry name" value="Palm domain of DNA polymerase"/>
    <property type="match status" value="1"/>
</dbReference>
<gene>
    <name evidence="11" type="ORF">SS50377_17310</name>
    <name evidence="12" type="ORF">SS50377_20328</name>
</gene>
<evidence type="ECO:0000256" key="7">
    <source>
        <dbReference type="ARBA" id="ARBA00049244"/>
    </source>
</evidence>
<dbReference type="PANTHER" id="PTHR10322:SF23">
    <property type="entry name" value="DNA POLYMERASE DELTA CATALYTIC SUBUNIT"/>
    <property type="match status" value="1"/>
</dbReference>
<dbReference type="GO" id="GO:0043625">
    <property type="term" value="C:delta DNA polymerase complex"/>
    <property type="evidence" value="ECO:0007669"/>
    <property type="project" value="TreeGrafter"/>
</dbReference>
<dbReference type="InterPro" id="IPR006172">
    <property type="entry name" value="DNA-dir_DNA_pol_B"/>
</dbReference>
<evidence type="ECO:0000313" key="13">
    <source>
        <dbReference type="Proteomes" id="UP000018208"/>
    </source>
</evidence>
<keyword evidence="13" id="KW-1185">Reference proteome</keyword>
<evidence type="ECO:0000256" key="6">
    <source>
        <dbReference type="ARBA" id="ARBA00023125"/>
    </source>
</evidence>
<dbReference type="GO" id="GO:0000166">
    <property type="term" value="F:nucleotide binding"/>
    <property type="evidence" value="ECO:0007669"/>
    <property type="project" value="InterPro"/>
</dbReference>
<reference evidence="12" key="2">
    <citation type="submission" date="2020-12" db="EMBL/GenBank/DDBJ databases">
        <title>New Spironucleus salmonicida genome in near-complete chromosomes.</title>
        <authorList>
            <person name="Xu F."/>
            <person name="Kurt Z."/>
            <person name="Jimenez-Gonzalez A."/>
            <person name="Astvaldsson A."/>
            <person name="Andersson J.O."/>
            <person name="Svard S.G."/>
        </authorList>
    </citation>
    <scope>NUCLEOTIDE SEQUENCE</scope>
    <source>
        <strain evidence="12">ATCC 50377</strain>
    </source>
</reference>
<dbReference type="GO" id="GO:0003887">
    <property type="term" value="F:DNA-directed DNA polymerase activity"/>
    <property type="evidence" value="ECO:0007669"/>
    <property type="project" value="UniProtKB-KW"/>
</dbReference>
<proteinExistence type="inferred from homology"/>